<evidence type="ECO:0000313" key="2">
    <source>
        <dbReference type="EMBL" id="QES24297.1"/>
    </source>
</evidence>
<gene>
    <name evidence="2" type="ORF">DEJ46_38755</name>
</gene>
<protein>
    <recommendedName>
        <fullName evidence="4">Sugar-binding protein</fullName>
    </recommendedName>
</protein>
<feature type="region of interest" description="Disordered" evidence="1">
    <location>
        <begin position="474"/>
        <end position="493"/>
    </location>
</feature>
<dbReference type="Proteomes" id="UP000324106">
    <property type="component" value="Chromosome"/>
</dbReference>
<proteinExistence type="predicted"/>
<accession>A0A5P2B2P2</accession>
<evidence type="ECO:0000256" key="1">
    <source>
        <dbReference type="SAM" id="MobiDB-lite"/>
    </source>
</evidence>
<name>A0A5P2B2P2_STRVZ</name>
<feature type="compositionally biased region" description="Polar residues" evidence="1">
    <location>
        <begin position="388"/>
        <end position="406"/>
    </location>
</feature>
<reference evidence="2 3" key="1">
    <citation type="submission" date="2018-05" db="EMBL/GenBank/DDBJ databases">
        <title>Streptomyces venezuelae.</title>
        <authorList>
            <person name="Kim W."/>
            <person name="Lee N."/>
            <person name="Cho B.-K."/>
        </authorList>
    </citation>
    <scope>NUCLEOTIDE SEQUENCE [LARGE SCALE GENOMIC DNA]</scope>
    <source>
        <strain evidence="2 3">ATCC 15068</strain>
    </source>
</reference>
<evidence type="ECO:0000313" key="3">
    <source>
        <dbReference type="Proteomes" id="UP000324106"/>
    </source>
</evidence>
<dbReference type="EMBL" id="CP029194">
    <property type="protein sequence ID" value="QES24297.1"/>
    <property type="molecule type" value="Genomic_DNA"/>
</dbReference>
<feature type="region of interest" description="Disordered" evidence="1">
    <location>
        <begin position="388"/>
        <end position="418"/>
    </location>
</feature>
<dbReference type="AlphaFoldDB" id="A0A5P2B2P2"/>
<evidence type="ECO:0008006" key="4">
    <source>
        <dbReference type="Google" id="ProtNLM"/>
    </source>
</evidence>
<organism evidence="2 3">
    <name type="scientific">Streptomyces venezuelae</name>
    <dbReference type="NCBI Taxonomy" id="54571"/>
    <lineage>
        <taxon>Bacteria</taxon>
        <taxon>Bacillati</taxon>
        <taxon>Actinomycetota</taxon>
        <taxon>Actinomycetes</taxon>
        <taxon>Kitasatosporales</taxon>
        <taxon>Streptomycetaceae</taxon>
        <taxon>Streptomyces</taxon>
    </lineage>
</organism>
<sequence>MAPWRTEDLSPYVPTADEELVTQFGMDKLVHAEVDPRTGVFLCTITLPAVIGNHLAGPTFQPRLRFHPSAVDSGFGNGWSLNLTCFNTTTGKLTLPSGRSYLLDPDLSEHDLVTEEGQVRVTKDGDRYVVAHRDGVREVLVAADDHSGRALPVEIWDHGRCVRLEYTSLPSSAMAALSSVTEESGYRLMEFDHSSKDEVHVTVAPGDYALEARWTLNLRDGRLSALQLPTEDKASFAFDYDSRPGWLVISGLTTPLRTRHSVLYGGAGHAFPSSSVPNLPRVTSHEISGTEQPRTTLYTYPDGPNYLGHGLKVQWNGQDDPLQGHEALPPETYYNGPTETETVEGAEGRTVTRTYNAFHLLTKEETVRGDKTETREVVYYALPGVPTKSQPPQYRSPRTITRSWSSKGDPAKNRQEREEFDVDSYGNTISVTHPDGRRETCEFYPAKGDTGCPADPLGLTRFLKATTTFPASEQSGAVPVTSTRHTYTSVPTPATATGEQAAVSVVAADDVTVELVGGQEEKELSRVRRDYLTGGPFAGQLSRETVTESGRATSTTYVYKQEENKLLATSTTTSYEGNIRTTAITRLLFNGLLHARIQGDEEVRWEYDALGRVIRETTAPYTPQEYARLWHYILPSAAGEVGQVRETK</sequence>